<name>B6G0F7_PEPHT</name>
<comment type="caution">
    <text evidence="4">The sequence shown here is derived from an EMBL/GenBank/DDBJ whole genome shotgun (WGS) entry which is preliminary data.</text>
</comment>
<gene>
    <name evidence="4" type="ORF">CLOHIR_01613</name>
</gene>
<dbReference type="InterPro" id="IPR054216">
    <property type="entry name" value="DUF6930"/>
</dbReference>
<reference evidence="4 5" key="2">
    <citation type="submission" date="2008-10" db="EMBL/GenBank/DDBJ databases">
        <title>Draft genome sequence of Clostridium hiranonis (DSM 13275).</title>
        <authorList>
            <person name="Sudarsanam P."/>
            <person name="Ley R."/>
            <person name="Guruge J."/>
            <person name="Turnbaugh P.J."/>
            <person name="Mahowald M."/>
            <person name="Liep D."/>
            <person name="Gordon J."/>
        </authorList>
    </citation>
    <scope>NUCLEOTIDE SEQUENCE [LARGE SCALE GENOMIC DNA]</scope>
    <source>
        <strain evidence="4 5">DSM 13275</strain>
    </source>
</reference>
<dbReference type="eggNOG" id="COG3012">
    <property type="taxonomic scope" value="Bacteria"/>
</dbReference>
<feature type="domain" description="DUF7309" evidence="3">
    <location>
        <begin position="329"/>
        <end position="490"/>
    </location>
</feature>
<evidence type="ECO:0000259" key="3">
    <source>
        <dbReference type="Pfam" id="PF23988"/>
    </source>
</evidence>
<dbReference type="Pfam" id="PF23988">
    <property type="entry name" value="DUF7309"/>
    <property type="match status" value="1"/>
</dbReference>
<evidence type="ECO:0000256" key="1">
    <source>
        <dbReference type="SAM" id="Coils"/>
    </source>
</evidence>
<keyword evidence="1" id="KW-0175">Coiled coil</keyword>
<feature type="domain" description="DUF6930" evidence="2">
    <location>
        <begin position="533"/>
        <end position="652"/>
    </location>
</feature>
<accession>B6G0F7</accession>
<evidence type="ECO:0000259" key="2">
    <source>
        <dbReference type="Pfam" id="PF22007"/>
    </source>
</evidence>
<keyword evidence="5" id="KW-1185">Reference proteome</keyword>
<dbReference type="InterPro" id="IPR055733">
    <property type="entry name" value="DUF7309"/>
</dbReference>
<proteinExistence type="predicted"/>
<dbReference type="AlphaFoldDB" id="B6G0F7"/>
<dbReference type="STRING" id="500633.CLOHIR_01613"/>
<evidence type="ECO:0000313" key="5">
    <source>
        <dbReference type="Proteomes" id="UP000003178"/>
    </source>
</evidence>
<organism evidence="4 5">
    <name type="scientific">Peptacetobacter hiranonis (strain DSM 13275 / JCM 10541 / KCTC 15199 / TO-931)</name>
    <name type="common">Clostridium hiranonis</name>
    <dbReference type="NCBI Taxonomy" id="500633"/>
    <lineage>
        <taxon>Bacteria</taxon>
        <taxon>Bacillati</taxon>
        <taxon>Bacillota</taxon>
        <taxon>Clostridia</taxon>
        <taxon>Peptostreptococcales</taxon>
        <taxon>Peptostreptococcaceae</taxon>
        <taxon>Peptacetobacter</taxon>
    </lineage>
</organism>
<evidence type="ECO:0000313" key="4">
    <source>
        <dbReference type="EMBL" id="EEA84767.1"/>
    </source>
</evidence>
<protein>
    <submittedName>
        <fullName evidence="4">Uncharacterized protein</fullName>
    </submittedName>
</protein>
<dbReference type="EMBL" id="ABWP01000065">
    <property type="protein sequence ID" value="EEA84767.1"/>
    <property type="molecule type" value="Genomic_DNA"/>
</dbReference>
<sequence>MTRIIKLRGKIIEFKKMGDFIMFTNVEKGNQGLCKYCGKKLAPKEMLAHLVKCEKRDEKIYAAKKEMEGFFDILITSKEMEDYWMIIEVNEKTMLKEIDTFLREIWLGNEQCLSIFKIKNLKYKYISGGNLLYVEPEQSMYHTLKNILSVGETFDYTYGENKITEIKLMVFSHRIGRRHEEEDIVLLSRNIPPERICYKCKKNNASWVDTIIYSFDDDAFLCDECKEKVESNKLFIQMEYTENMLPIYNSPRMGIGDYEGSDFYTDEFKPDFENKERQKNKPKKVEKKTLKKFKNNQYDVYPIMKEWESEYTVSEKVESKRELPTKEAWMELYEVAERIKKFKAWEYVYEFQIISLKVKGEETIFYSILGEDEKEYGVDVYEGYDDFKTFIVNDYSEALDLPKGYVKSLKSNLACRWGNVEDLSKDQRDTIKELGFKYKGKGKWLYFTSFEKGYSPYSLDRDEVAHMTKHLKNLEIILEKFEDNIRESINMDFDELMCVEYIKDNNEWKFYIEKIPLEEYSLSNEKIKDKNKLNRLKEAPKVESVLDVDIIPLKRTINDEKYIKPITPFIYGIVDAKSGDLISSKIAEPGADVGDLLVEEIERFIDEVGRPRIIRTANELINSKLSLICENLDINLSLKKSSRVGKKFGEYMVYKKEIGNTPLN</sequence>
<feature type="coiled-coil region" evidence="1">
    <location>
        <begin position="464"/>
        <end position="491"/>
    </location>
</feature>
<dbReference type="Pfam" id="PF22007">
    <property type="entry name" value="DUF6930"/>
    <property type="match status" value="1"/>
</dbReference>
<dbReference type="Proteomes" id="UP000003178">
    <property type="component" value="Unassembled WGS sequence"/>
</dbReference>
<reference evidence="4 5" key="1">
    <citation type="submission" date="2008-09" db="EMBL/GenBank/DDBJ databases">
        <authorList>
            <person name="Fulton L."/>
            <person name="Clifton S."/>
            <person name="Fulton B."/>
            <person name="Xu J."/>
            <person name="Minx P."/>
            <person name="Pepin K.H."/>
            <person name="Johnson M."/>
            <person name="Thiruvilangam P."/>
            <person name="Bhonagiri V."/>
            <person name="Nash W.E."/>
            <person name="Mardis E.R."/>
            <person name="Wilson R.K."/>
        </authorList>
    </citation>
    <scope>NUCLEOTIDE SEQUENCE [LARGE SCALE GENOMIC DNA]</scope>
    <source>
        <strain evidence="4 5">DSM 13275</strain>
    </source>
</reference>
<dbReference type="HOGENOM" id="CLU_413171_0_0_9"/>